<sequence length="80" mass="8692">MEKIKSVMSGFQLPSSSIPDWARSISDDQWQFQVVNRLVKAETNPGNEVSSSIGTSQELAVSPDKGTSLKHSNSEEGEPV</sequence>
<dbReference type="AlphaFoldDB" id="A0A9D4L8A8"/>
<evidence type="ECO:0000313" key="8">
    <source>
        <dbReference type="EMBL" id="KAH3853099.1"/>
    </source>
</evidence>
<dbReference type="Pfam" id="PF06910">
    <property type="entry name" value="MEA1"/>
    <property type="match status" value="1"/>
</dbReference>
<feature type="region of interest" description="Disordered" evidence="7">
    <location>
        <begin position="43"/>
        <end position="80"/>
    </location>
</feature>
<comment type="caution">
    <text evidence="8">The sequence shown here is derived from an EMBL/GenBank/DDBJ whole genome shotgun (WGS) entry which is preliminary data.</text>
</comment>
<evidence type="ECO:0000256" key="2">
    <source>
        <dbReference type="ARBA" id="ARBA00022245"/>
    </source>
</evidence>
<keyword evidence="6" id="KW-0744">Spermatogenesis</keyword>
<accession>A0A9D4L8A8</accession>
<gene>
    <name evidence="8" type="ORF">DPMN_095622</name>
</gene>
<dbReference type="PANTHER" id="PTHR17005">
    <property type="entry name" value="MALE-ENHANCED ANTIGEN-1"/>
    <property type="match status" value="1"/>
</dbReference>
<evidence type="ECO:0000256" key="1">
    <source>
        <dbReference type="ARBA" id="ARBA00002540"/>
    </source>
</evidence>
<evidence type="ECO:0000256" key="7">
    <source>
        <dbReference type="SAM" id="MobiDB-lite"/>
    </source>
</evidence>
<dbReference type="Proteomes" id="UP000828390">
    <property type="component" value="Unassembled WGS sequence"/>
</dbReference>
<organism evidence="8 9">
    <name type="scientific">Dreissena polymorpha</name>
    <name type="common">Zebra mussel</name>
    <name type="synonym">Mytilus polymorpha</name>
    <dbReference type="NCBI Taxonomy" id="45954"/>
    <lineage>
        <taxon>Eukaryota</taxon>
        <taxon>Metazoa</taxon>
        <taxon>Spiralia</taxon>
        <taxon>Lophotrochozoa</taxon>
        <taxon>Mollusca</taxon>
        <taxon>Bivalvia</taxon>
        <taxon>Autobranchia</taxon>
        <taxon>Heteroconchia</taxon>
        <taxon>Euheterodonta</taxon>
        <taxon>Imparidentia</taxon>
        <taxon>Neoheterodontei</taxon>
        <taxon>Myida</taxon>
        <taxon>Dreissenoidea</taxon>
        <taxon>Dreissenidae</taxon>
        <taxon>Dreissena</taxon>
    </lineage>
</organism>
<reference evidence="8" key="2">
    <citation type="submission" date="2020-11" db="EMBL/GenBank/DDBJ databases">
        <authorList>
            <person name="McCartney M.A."/>
            <person name="Auch B."/>
            <person name="Kono T."/>
            <person name="Mallez S."/>
            <person name="Becker A."/>
            <person name="Gohl D.M."/>
            <person name="Silverstein K.A.T."/>
            <person name="Koren S."/>
            <person name="Bechman K.B."/>
            <person name="Herman A."/>
            <person name="Abrahante J.E."/>
            <person name="Garbe J."/>
        </authorList>
    </citation>
    <scope>NUCLEOTIDE SEQUENCE</scope>
    <source>
        <strain evidence="8">Duluth1</strain>
        <tissue evidence="8">Whole animal</tissue>
    </source>
</reference>
<keyword evidence="9" id="KW-1185">Reference proteome</keyword>
<comment type="function">
    <text evidence="1">May play an important role in spermatogenesis and/or testis development.</text>
</comment>
<evidence type="ECO:0000256" key="3">
    <source>
        <dbReference type="ARBA" id="ARBA00022473"/>
    </source>
</evidence>
<proteinExistence type="predicted"/>
<dbReference type="GO" id="GO:0030154">
    <property type="term" value="P:cell differentiation"/>
    <property type="evidence" value="ECO:0007669"/>
    <property type="project" value="UniProtKB-KW"/>
</dbReference>
<dbReference type="EMBL" id="JAIWYP010000003">
    <property type="protein sequence ID" value="KAH3853099.1"/>
    <property type="molecule type" value="Genomic_DNA"/>
</dbReference>
<evidence type="ECO:0000256" key="6">
    <source>
        <dbReference type="ARBA" id="ARBA00022871"/>
    </source>
</evidence>
<evidence type="ECO:0000313" key="9">
    <source>
        <dbReference type="Proteomes" id="UP000828390"/>
    </source>
</evidence>
<name>A0A9D4L8A8_DREPO</name>
<evidence type="ECO:0000256" key="5">
    <source>
        <dbReference type="ARBA" id="ARBA00022782"/>
    </source>
</evidence>
<keyword evidence="4" id="KW-0597">Phosphoprotein</keyword>
<evidence type="ECO:0000256" key="4">
    <source>
        <dbReference type="ARBA" id="ARBA00022553"/>
    </source>
</evidence>
<keyword evidence="3" id="KW-0217">Developmental protein</keyword>
<keyword evidence="5" id="KW-0221">Differentiation</keyword>
<dbReference type="InterPro" id="IPR009685">
    <property type="entry name" value="MEA1"/>
</dbReference>
<feature type="compositionally biased region" description="Polar residues" evidence="7">
    <location>
        <begin position="44"/>
        <end position="59"/>
    </location>
</feature>
<dbReference type="GO" id="GO:0007283">
    <property type="term" value="P:spermatogenesis"/>
    <property type="evidence" value="ECO:0007669"/>
    <property type="project" value="UniProtKB-KW"/>
</dbReference>
<reference evidence="8" key="1">
    <citation type="journal article" date="2019" name="bioRxiv">
        <title>The Genome of the Zebra Mussel, Dreissena polymorpha: A Resource for Invasive Species Research.</title>
        <authorList>
            <person name="McCartney M.A."/>
            <person name="Auch B."/>
            <person name="Kono T."/>
            <person name="Mallez S."/>
            <person name="Zhang Y."/>
            <person name="Obille A."/>
            <person name="Becker A."/>
            <person name="Abrahante J.E."/>
            <person name="Garbe J."/>
            <person name="Badalamenti J.P."/>
            <person name="Herman A."/>
            <person name="Mangelson H."/>
            <person name="Liachko I."/>
            <person name="Sullivan S."/>
            <person name="Sone E.D."/>
            <person name="Koren S."/>
            <person name="Silverstein K.A.T."/>
            <person name="Beckman K.B."/>
            <person name="Gohl D.M."/>
        </authorList>
    </citation>
    <scope>NUCLEOTIDE SEQUENCE</scope>
    <source>
        <strain evidence="8">Duluth1</strain>
        <tissue evidence="8">Whole animal</tissue>
    </source>
</reference>
<protein>
    <recommendedName>
        <fullName evidence="2">Male-enhanced antigen 1</fullName>
    </recommendedName>
</protein>